<dbReference type="KEGG" id="aplc:110975988"/>
<sequence>MSLTASKMEPNTGGLLALALQESSEDSRSSSPPAFEPSFRMDGPGHRKFRELEVGRLVEGILASHLADEIYDPVRCKQLSQDIAGKINQRVRELDFPRYKLVALVNIGSAREKPGTHLGSRCLWDDRTDSSTTASFTNGSLYAVAMVYGLYYA</sequence>
<dbReference type="CDD" id="cd21451">
    <property type="entry name" value="DLC-like_TCTEX1D"/>
    <property type="match status" value="1"/>
</dbReference>
<dbReference type="Pfam" id="PF03645">
    <property type="entry name" value="Tctex-1"/>
    <property type="match status" value="1"/>
</dbReference>
<name>A0A8B7XUP5_ACAPL</name>
<dbReference type="GO" id="GO:0045505">
    <property type="term" value="F:dynein intermediate chain binding"/>
    <property type="evidence" value="ECO:0007669"/>
    <property type="project" value="TreeGrafter"/>
</dbReference>
<dbReference type="OrthoDB" id="10260741at2759"/>
<dbReference type="AlphaFoldDB" id="A0A8B7XUP5"/>
<dbReference type="GO" id="GO:0005868">
    <property type="term" value="C:cytoplasmic dynein complex"/>
    <property type="evidence" value="ECO:0007669"/>
    <property type="project" value="TreeGrafter"/>
</dbReference>
<dbReference type="GO" id="GO:0007018">
    <property type="term" value="P:microtubule-based movement"/>
    <property type="evidence" value="ECO:0007669"/>
    <property type="project" value="TreeGrafter"/>
</dbReference>
<protein>
    <submittedName>
        <fullName evidence="4">Tctex1 domain-containing protein 1-B-like</fullName>
    </submittedName>
</protein>
<evidence type="ECO:0000313" key="3">
    <source>
        <dbReference type="Proteomes" id="UP000694845"/>
    </source>
</evidence>
<accession>A0A8B7XUP5</accession>
<evidence type="ECO:0000256" key="1">
    <source>
        <dbReference type="ARBA" id="ARBA00005361"/>
    </source>
</evidence>
<dbReference type="OMA" id="RSNDMPK"/>
<dbReference type="Gene3D" id="3.30.1140.40">
    <property type="entry name" value="Tctex-1"/>
    <property type="match status" value="1"/>
</dbReference>
<evidence type="ECO:0000313" key="4">
    <source>
        <dbReference type="RefSeq" id="XP_022084578.1"/>
    </source>
</evidence>
<keyword evidence="3" id="KW-1185">Reference proteome</keyword>
<dbReference type="RefSeq" id="XP_022084578.1">
    <property type="nucleotide sequence ID" value="XM_022228886.1"/>
</dbReference>
<dbReference type="InterPro" id="IPR005334">
    <property type="entry name" value="Tctex-1-like"/>
</dbReference>
<dbReference type="Proteomes" id="UP000694845">
    <property type="component" value="Unplaced"/>
</dbReference>
<organism evidence="3 4">
    <name type="scientific">Acanthaster planci</name>
    <name type="common">Crown-of-thorns starfish</name>
    <dbReference type="NCBI Taxonomy" id="133434"/>
    <lineage>
        <taxon>Eukaryota</taxon>
        <taxon>Metazoa</taxon>
        <taxon>Echinodermata</taxon>
        <taxon>Eleutherozoa</taxon>
        <taxon>Asterozoa</taxon>
        <taxon>Asteroidea</taxon>
        <taxon>Valvatacea</taxon>
        <taxon>Valvatida</taxon>
        <taxon>Acanthasteridae</taxon>
        <taxon>Acanthaster</taxon>
    </lineage>
</organism>
<evidence type="ECO:0000256" key="2">
    <source>
        <dbReference type="SAM" id="MobiDB-lite"/>
    </source>
</evidence>
<feature type="region of interest" description="Disordered" evidence="2">
    <location>
        <begin position="1"/>
        <end position="42"/>
    </location>
</feature>
<dbReference type="PANTHER" id="PTHR21255">
    <property type="entry name" value="T-COMPLEX-ASSOCIATED-TESTIS-EXPRESSED 1/ DYNEIN LIGHT CHAIN"/>
    <property type="match status" value="1"/>
</dbReference>
<gene>
    <name evidence="4" type="primary">LOC110975988</name>
</gene>
<proteinExistence type="inferred from homology"/>
<reference evidence="4" key="1">
    <citation type="submission" date="2025-08" db="UniProtKB">
        <authorList>
            <consortium name="RefSeq"/>
        </authorList>
    </citation>
    <scope>IDENTIFICATION</scope>
</reference>
<dbReference type="GO" id="GO:0005737">
    <property type="term" value="C:cytoplasm"/>
    <property type="evidence" value="ECO:0007669"/>
    <property type="project" value="TreeGrafter"/>
</dbReference>
<comment type="similarity">
    <text evidence="1">Belongs to the dynein light chain Tctex-type family.</text>
</comment>
<dbReference type="PANTHER" id="PTHR21255:SF23">
    <property type="entry name" value="DYNEIN LIGHT CHAIN"/>
    <property type="match status" value="1"/>
</dbReference>
<dbReference type="GeneID" id="110975988"/>
<dbReference type="InterPro" id="IPR038586">
    <property type="entry name" value="Tctex-1-like_sf"/>
</dbReference>